<dbReference type="Proteomes" id="UP000002727">
    <property type="component" value="Chromosome"/>
</dbReference>
<dbReference type="OrthoDB" id="86285at2157"/>
<name>B6YW40_THEON</name>
<gene>
    <name evidence="1" type="ordered locus">TON_1915</name>
</gene>
<evidence type="ECO:0000313" key="1">
    <source>
        <dbReference type="EMBL" id="ACJ17406.1"/>
    </source>
</evidence>
<dbReference type="eggNOG" id="arCOG04474">
    <property type="taxonomic scope" value="Archaea"/>
</dbReference>
<sequence length="150" mass="17081">MKDVWIWLQTGYSNLPSEVDMFVETESGVERMIAPEDEYTFSGHVTVGDIEPGDYVIPITMYAHWEGRDAIISTCPIKLIITGGPTIEKELLNGDSIVPRTPKDLETTFELLDKPILHYIDGEEEVYAIIDDGISYEYRKPLPKEEKKDN</sequence>
<organism evidence="1 2">
    <name type="scientific">Thermococcus onnurineus (strain NA1)</name>
    <dbReference type="NCBI Taxonomy" id="523850"/>
    <lineage>
        <taxon>Archaea</taxon>
        <taxon>Methanobacteriati</taxon>
        <taxon>Methanobacteriota</taxon>
        <taxon>Thermococci</taxon>
        <taxon>Thermococcales</taxon>
        <taxon>Thermococcaceae</taxon>
        <taxon>Thermococcus</taxon>
    </lineage>
</organism>
<dbReference type="AlphaFoldDB" id="B6YW40"/>
<reference evidence="1 2" key="1">
    <citation type="journal article" date="2008" name="J. Bacteriol.">
        <title>The complete genome sequence of Thermococcus onnurineus NA1 reveals a mixed heterotrophic and carboxydotrophic metabolism.</title>
        <authorList>
            <person name="Lee H.S."/>
            <person name="Kang S.G."/>
            <person name="Bae S.S."/>
            <person name="Lim J.K."/>
            <person name="Cho Y."/>
            <person name="Kim Y.J."/>
            <person name="Jeon J.H."/>
            <person name="Cha S.S."/>
            <person name="Kwon K.K."/>
            <person name="Kim H.T."/>
            <person name="Park C.J."/>
            <person name="Lee H.W."/>
            <person name="Kim S.I."/>
            <person name="Chun J."/>
            <person name="Colwell R.R."/>
            <person name="Kim S.J."/>
            <person name="Lee J.H."/>
        </authorList>
    </citation>
    <scope>NUCLEOTIDE SEQUENCE [LARGE SCALE GENOMIC DNA]</scope>
    <source>
        <strain evidence="1 2">NA1</strain>
    </source>
</reference>
<dbReference type="PATRIC" id="fig|523850.10.peg.1930"/>
<proteinExistence type="predicted"/>
<dbReference type="GeneID" id="25393741"/>
<dbReference type="STRING" id="523850.TON_1915"/>
<protein>
    <submittedName>
        <fullName evidence="1">Uncharacterized protein</fullName>
    </submittedName>
</protein>
<dbReference type="RefSeq" id="WP_012572878.1">
    <property type="nucleotide sequence ID" value="NC_011529.1"/>
</dbReference>
<dbReference type="HOGENOM" id="CLU_1736510_0_0_2"/>
<dbReference type="KEGG" id="ton:TON_1915"/>
<keyword evidence="2" id="KW-1185">Reference proteome</keyword>
<evidence type="ECO:0000313" key="2">
    <source>
        <dbReference type="Proteomes" id="UP000002727"/>
    </source>
</evidence>
<accession>B6YW40</accession>
<dbReference type="EMBL" id="CP000855">
    <property type="protein sequence ID" value="ACJ17406.1"/>
    <property type="molecule type" value="Genomic_DNA"/>
</dbReference>